<accession>A0AC61D640</accession>
<gene>
    <name evidence="1" type="ORF">CS063_17310</name>
</gene>
<organism evidence="1 2">
    <name type="scientific">Sporanaerobium hydrogeniformans</name>
    <dbReference type="NCBI Taxonomy" id="3072179"/>
    <lineage>
        <taxon>Bacteria</taxon>
        <taxon>Bacillati</taxon>
        <taxon>Bacillota</taxon>
        <taxon>Clostridia</taxon>
        <taxon>Lachnospirales</taxon>
        <taxon>Lachnospiraceae</taxon>
        <taxon>Sporanaerobium</taxon>
    </lineage>
</organism>
<protein>
    <submittedName>
        <fullName evidence="1">Uncharacterized protein</fullName>
    </submittedName>
</protein>
<reference evidence="1" key="1">
    <citation type="submission" date="2017-10" db="EMBL/GenBank/DDBJ databases">
        <title>Genome sequence of cellulolytic Lachnospiraceae bacterium XHS1971 isolated from hotspring sediment.</title>
        <authorList>
            <person name="Vasudevan G."/>
            <person name="Joshi A.J."/>
            <person name="Hivarkar S."/>
            <person name="Lanjekar V.B."/>
            <person name="Dhakephalkar P.K."/>
            <person name="Dagar S."/>
        </authorList>
    </citation>
    <scope>NUCLEOTIDE SEQUENCE</scope>
    <source>
        <strain evidence="1">XHS1971</strain>
    </source>
</reference>
<evidence type="ECO:0000313" key="2">
    <source>
        <dbReference type="Proteomes" id="UP000224460"/>
    </source>
</evidence>
<comment type="caution">
    <text evidence="1">The sequence shown here is derived from an EMBL/GenBank/DDBJ whole genome shotgun (WGS) entry which is preliminary data.</text>
</comment>
<proteinExistence type="predicted"/>
<sequence>MNNMIRSKSIVSIILSIVILIASVPLSATAPIPTLESAPTTLIYPTSTEHKQTINQFISEIRQIQQQVFDIAQFAQINPSEFKQRLSNSISNIDNNIEKLNSRILEYLETVPDIGDQNIHVLLTLNTLNFIKNGLYSLRVLTNTTSDVLRIRLLDEYFRSRIAGLDTLNTLENLILQYNL</sequence>
<dbReference type="EMBL" id="PEDL01000050">
    <property type="protein sequence ID" value="PHV69180.1"/>
    <property type="molecule type" value="Genomic_DNA"/>
</dbReference>
<name>A0AC61D640_9FIRM</name>
<dbReference type="Proteomes" id="UP000224460">
    <property type="component" value="Unassembled WGS sequence"/>
</dbReference>
<evidence type="ECO:0000313" key="1">
    <source>
        <dbReference type="EMBL" id="PHV69180.1"/>
    </source>
</evidence>
<keyword evidence="2" id="KW-1185">Reference proteome</keyword>